<name>A0A3N4MJK1_9BACT</name>
<gene>
    <name evidence="1" type="ORF">EG028_07805</name>
</gene>
<dbReference type="AlphaFoldDB" id="A0A3N4MJK1"/>
<protein>
    <recommendedName>
        <fullName evidence="3">Outer membrane protein beta-barrel domain-containing protein</fullName>
    </recommendedName>
</protein>
<sequence length="115" mass="12557">MKTILLFLALHTSDSTVKKQRPFTAGLEGAASVTVGNNIVSVNVGGPNLRFKLTPKWAVGVAAVPSLFIFKGKAEPKLGLAPRIDYGKWLLQAPGFYMAKTEKWAWTFGLGYKFL</sequence>
<evidence type="ECO:0000313" key="1">
    <source>
        <dbReference type="EMBL" id="RPD42047.1"/>
    </source>
</evidence>
<dbReference type="Proteomes" id="UP000279089">
    <property type="component" value="Unassembled WGS sequence"/>
</dbReference>
<evidence type="ECO:0008006" key="3">
    <source>
        <dbReference type="Google" id="ProtNLM"/>
    </source>
</evidence>
<dbReference type="OrthoDB" id="839040at2"/>
<reference evidence="2" key="1">
    <citation type="submission" date="2018-11" db="EMBL/GenBank/DDBJ databases">
        <title>Chitinophaga lutea sp.nov., isolate from arsenic contaminated soil.</title>
        <authorList>
            <person name="Zong Y."/>
        </authorList>
    </citation>
    <scope>NUCLEOTIDE SEQUENCE [LARGE SCALE GENOMIC DNA]</scope>
    <source>
        <strain evidence="2">YLT18</strain>
    </source>
</reference>
<comment type="caution">
    <text evidence="1">The sequence shown here is derived from an EMBL/GenBank/DDBJ whole genome shotgun (WGS) entry which is preliminary data.</text>
</comment>
<proteinExistence type="predicted"/>
<organism evidence="1 2">
    <name type="scientific">Chitinophaga barathri</name>
    <dbReference type="NCBI Taxonomy" id="1647451"/>
    <lineage>
        <taxon>Bacteria</taxon>
        <taxon>Pseudomonadati</taxon>
        <taxon>Bacteroidota</taxon>
        <taxon>Chitinophagia</taxon>
        <taxon>Chitinophagales</taxon>
        <taxon>Chitinophagaceae</taxon>
        <taxon>Chitinophaga</taxon>
    </lineage>
</organism>
<accession>A0A3N4MJK1</accession>
<evidence type="ECO:0000313" key="2">
    <source>
        <dbReference type="Proteomes" id="UP000279089"/>
    </source>
</evidence>
<dbReference type="EMBL" id="RMBX01000003">
    <property type="protein sequence ID" value="RPD42047.1"/>
    <property type="molecule type" value="Genomic_DNA"/>
</dbReference>
<dbReference type="RefSeq" id="WP_120515022.1">
    <property type="nucleotide sequence ID" value="NZ_QXZY01000002.1"/>
</dbReference>
<keyword evidence="2" id="KW-1185">Reference proteome</keyword>